<dbReference type="InterPro" id="IPR052514">
    <property type="entry name" value="SAM-dependent_MTase"/>
</dbReference>
<dbReference type="InterPro" id="IPR006342">
    <property type="entry name" value="FkbM_mtfrase"/>
</dbReference>
<gene>
    <name evidence="2" type="ORF">DF220_11430</name>
</gene>
<proteinExistence type="predicted"/>
<dbReference type="Proteomes" id="UP000244978">
    <property type="component" value="Unassembled WGS sequence"/>
</dbReference>
<dbReference type="AlphaFoldDB" id="A0A2U1SWJ8"/>
<sequence>MLLADGYDERVNSPEVSFRTRTAHGVMRLAARLRMAEPEILGLSAVVRPGDTVFDVGAAYGMYTVPLAALVGPGGSVNSFEPQKRQFRMVGALRSLIGARHVRVAHAAIGMEQGEHSMLLPVKFGVPIYGHTHVATGTERALTPQAPRQRTWKVRMETVDAWCEQHSIPSVSFLKVDVEGFEPSVLDGAEATITAYLPSLLLEIEDRHIGRYGRGANDFADDVRSRWPQYRMYTWSASGWTPTERVTLAARNYLFATDTAFSRGLL</sequence>
<evidence type="ECO:0000313" key="3">
    <source>
        <dbReference type="Proteomes" id="UP000244978"/>
    </source>
</evidence>
<accession>A0A2U1SWJ8</accession>
<dbReference type="EMBL" id="QEEX01000002">
    <property type="protein sequence ID" value="PWB96004.1"/>
    <property type="molecule type" value="Genomic_DNA"/>
</dbReference>
<protein>
    <submittedName>
        <fullName evidence="2">FkbM family methyltransferase</fullName>
    </submittedName>
</protein>
<comment type="caution">
    <text evidence="2">The sequence shown here is derived from an EMBL/GenBank/DDBJ whole genome shotgun (WGS) entry which is preliminary data.</text>
</comment>
<feature type="domain" description="Methyltransferase FkbM" evidence="1">
    <location>
        <begin position="55"/>
        <end position="211"/>
    </location>
</feature>
<dbReference type="SUPFAM" id="SSF53335">
    <property type="entry name" value="S-adenosyl-L-methionine-dependent methyltransferases"/>
    <property type="match status" value="1"/>
</dbReference>
<reference evidence="3" key="1">
    <citation type="submission" date="2018-04" db="EMBL/GenBank/DDBJ databases">
        <authorList>
            <person name="Liu S."/>
            <person name="Wang Z."/>
            <person name="Li J."/>
        </authorList>
    </citation>
    <scope>NUCLEOTIDE SEQUENCE [LARGE SCALE GENOMIC DNA]</scope>
    <source>
        <strain evidence="3">S1194</strain>
    </source>
</reference>
<dbReference type="PANTHER" id="PTHR34203">
    <property type="entry name" value="METHYLTRANSFERASE, FKBM FAMILY PROTEIN"/>
    <property type="match status" value="1"/>
</dbReference>
<keyword evidence="2" id="KW-0808">Transferase</keyword>
<keyword evidence="3" id="KW-1185">Reference proteome</keyword>
<evidence type="ECO:0000259" key="1">
    <source>
        <dbReference type="Pfam" id="PF05050"/>
    </source>
</evidence>
<name>A0A2U1SWJ8_9MICO</name>
<dbReference type="GO" id="GO:0008168">
    <property type="term" value="F:methyltransferase activity"/>
    <property type="evidence" value="ECO:0007669"/>
    <property type="project" value="UniProtKB-KW"/>
</dbReference>
<dbReference type="NCBIfam" id="TIGR01444">
    <property type="entry name" value="fkbM_fam"/>
    <property type="match status" value="1"/>
</dbReference>
<dbReference type="PANTHER" id="PTHR34203:SF15">
    <property type="entry name" value="SLL1173 PROTEIN"/>
    <property type="match status" value="1"/>
</dbReference>
<dbReference type="Gene3D" id="3.40.50.150">
    <property type="entry name" value="Vaccinia Virus protein VP39"/>
    <property type="match status" value="1"/>
</dbReference>
<keyword evidence="2" id="KW-0489">Methyltransferase</keyword>
<dbReference type="GO" id="GO:0032259">
    <property type="term" value="P:methylation"/>
    <property type="evidence" value="ECO:0007669"/>
    <property type="project" value="UniProtKB-KW"/>
</dbReference>
<organism evidence="2 3">
    <name type="scientific">Homoserinimonas hongtaonis</name>
    <dbReference type="NCBI Taxonomy" id="2079791"/>
    <lineage>
        <taxon>Bacteria</taxon>
        <taxon>Bacillati</taxon>
        <taxon>Actinomycetota</taxon>
        <taxon>Actinomycetes</taxon>
        <taxon>Micrococcales</taxon>
        <taxon>Microbacteriaceae</taxon>
        <taxon>Homoserinimonas</taxon>
    </lineage>
</organism>
<dbReference type="Pfam" id="PF05050">
    <property type="entry name" value="Methyltransf_21"/>
    <property type="match status" value="1"/>
</dbReference>
<dbReference type="InterPro" id="IPR029063">
    <property type="entry name" value="SAM-dependent_MTases_sf"/>
</dbReference>
<evidence type="ECO:0000313" key="2">
    <source>
        <dbReference type="EMBL" id="PWB96004.1"/>
    </source>
</evidence>